<name>A0A2V3IMV9_9FLOR</name>
<dbReference type="PANTHER" id="PTHR43450:SF1">
    <property type="entry name" value="ASPARTATE--TRNA LIGASE, CYTOPLASMIC"/>
    <property type="match status" value="1"/>
</dbReference>
<keyword evidence="9" id="KW-0030">Aminoacyl-tRNA synthetase</keyword>
<feature type="region of interest" description="Disordered" evidence="12">
    <location>
        <begin position="213"/>
        <end position="233"/>
    </location>
</feature>
<evidence type="ECO:0000256" key="1">
    <source>
        <dbReference type="ARBA" id="ARBA00004496"/>
    </source>
</evidence>
<dbReference type="Gene3D" id="3.30.930.10">
    <property type="entry name" value="Bira Bifunctional Protein, Domain 2"/>
    <property type="match status" value="1"/>
</dbReference>
<dbReference type="InterPro" id="IPR004523">
    <property type="entry name" value="Asp-tRNA_synthase_2"/>
</dbReference>
<dbReference type="CDD" id="cd04320">
    <property type="entry name" value="AspRS_cyto_N"/>
    <property type="match status" value="1"/>
</dbReference>
<evidence type="ECO:0000256" key="10">
    <source>
        <dbReference type="ARBA" id="ARBA00033155"/>
    </source>
</evidence>
<feature type="region of interest" description="Disordered" evidence="12">
    <location>
        <begin position="1"/>
        <end position="41"/>
    </location>
</feature>
<dbReference type="AlphaFoldDB" id="A0A2V3IMV9"/>
<dbReference type="GO" id="GO:0005524">
    <property type="term" value="F:ATP binding"/>
    <property type="evidence" value="ECO:0007669"/>
    <property type="project" value="UniProtKB-KW"/>
</dbReference>
<dbReference type="InterPro" id="IPR012340">
    <property type="entry name" value="NA-bd_OB-fold"/>
</dbReference>
<keyword evidence="15" id="KW-1185">Reference proteome</keyword>
<dbReference type="PRINTS" id="PR01042">
    <property type="entry name" value="TRNASYNTHASP"/>
</dbReference>
<comment type="caution">
    <text evidence="14">The sequence shown here is derived from an EMBL/GenBank/DDBJ whole genome shotgun (WGS) entry which is preliminary data.</text>
</comment>
<dbReference type="GO" id="GO:0017101">
    <property type="term" value="C:aminoacyl-tRNA synthetase multienzyme complex"/>
    <property type="evidence" value="ECO:0007669"/>
    <property type="project" value="TreeGrafter"/>
</dbReference>
<evidence type="ECO:0000256" key="8">
    <source>
        <dbReference type="ARBA" id="ARBA00022917"/>
    </source>
</evidence>
<evidence type="ECO:0000256" key="9">
    <source>
        <dbReference type="ARBA" id="ARBA00023146"/>
    </source>
</evidence>
<dbReference type="Proteomes" id="UP000247409">
    <property type="component" value="Unassembled WGS sequence"/>
</dbReference>
<dbReference type="InterPro" id="IPR004365">
    <property type="entry name" value="NA-bd_OB_tRNA"/>
</dbReference>
<reference evidence="14 15" key="1">
    <citation type="journal article" date="2018" name="Mol. Biol. Evol.">
        <title>Analysis of the draft genome of the red seaweed Gracilariopsis chorda provides insights into genome size evolution in Rhodophyta.</title>
        <authorList>
            <person name="Lee J."/>
            <person name="Yang E.C."/>
            <person name="Graf L."/>
            <person name="Yang J.H."/>
            <person name="Qiu H."/>
            <person name="Zel Zion U."/>
            <person name="Chan C.X."/>
            <person name="Stephens T.G."/>
            <person name="Weber A.P.M."/>
            <person name="Boo G.H."/>
            <person name="Boo S.M."/>
            <person name="Kim K.M."/>
            <person name="Shin Y."/>
            <person name="Jung M."/>
            <person name="Lee S.J."/>
            <person name="Yim H.S."/>
            <person name="Lee J.H."/>
            <person name="Bhattacharya D."/>
            <person name="Yoon H.S."/>
        </authorList>
    </citation>
    <scope>NUCLEOTIDE SEQUENCE [LARGE SCALE GENOMIC DNA]</scope>
    <source>
        <strain evidence="14 15">SKKU-2015</strain>
        <tissue evidence="14">Whole body</tissue>
    </source>
</reference>
<keyword evidence="7" id="KW-0067">ATP-binding</keyword>
<gene>
    <name evidence="14" type="ORF">BWQ96_07828</name>
</gene>
<dbReference type="Pfam" id="PF00152">
    <property type="entry name" value="tRNA-synt_2"/>
    <property type="match status" value="1"/>
</dbReference>
<evidence type="ECO:0000256" key="3">
    <source>
        <dbReference type="ARBA" id="ARBA00012841"/>
    </source>
</evidence>
<comment type="subcellular location">
    <subcellularLocation>
        <location evidence="1">Cytoplasm</location>
    </subcellularLocation>
</comment>
<dbReference type="GO" id="GO:0003723">
    <property type="term" value="F:RNA binding"/>
    <property type="evidence" value="ECO:0007669"/>
    <property type="project" value="TreeGrafter"/>
</dbReference>
<evidence type="ECO:0000256" key="6">
    <source>
        <dbReference type="ARBA" id="ARBA00022741"/>
    </source>
</evidence>
<dbReference type="Pfam" id="PF01336">
    <property type="entry name" value="tRNA_anti-codon"/>
    <property type="match status" value="1"/>
</dbReference>
<comment type="similarity">
    <text evidence="2">Belongs to the class-II aminoacyl-tRNA synthetase family. Type 2 subfamily.</text>
</comment>
<evidence type="ECO:0000256" key="7">
    <source>
        <dbReference type="ARBA" id="ARBA00022840"/>
    </source>
</evidence>
<dbReference type="GO" id="GO:0005829">
    <property type="term" value="C:cytosol"/>
    <property type="evidence" value="ECO:0007669"/>
    <property type="project" value="TreeGrafter"/>
</dbReference>
<dbReference type="InterPro" id="IPR004364">
    <property type="entry name" value="Aa-tRNA-synt_II"/>
</dbReference>
<evidence type="ECO:0000313" key="15">
    <source>
        <dbReference type="Proteomes" id="UP000247409"/>
    </source>
</evidence>
<protein>
    <recommendedName>
        <fullName evidence="3">aspartate--tRNA ligase</fullName>
        <ecNumber evidence="3">6.1.1.12</ecNumber>
    </recommendedName>
    <alternativeName>
        <fullName evidence="10">Aspartyl-tRNA synthetase</fullName>
    </alternativeName>
</protein>
<organism evidence="14 15">
    <name type="scientific">Gracilariopsis chorda</name>
    <dbReference type="NCBI Taxonomy" id="448386"/>
    <lineage>
        <taxon>Eukaryota</taxon>
        <taxon>Rhodophyta</taxon>
        <taxon>Florideophyceae</taxon>
        <taxon>Rhodymeniophycidae</taxon>
        <taxon>Gracilariales</taxon>
        <taxon>Gracilariaceae</taxon>
        <taxon>Gracilariopsis</taxon>
    </lineage>
</organism>
<dbReference type="InterPro" id="IPR045864">
    <property type="entry name" value="aa-tRNA-synth_II/BPL/LPL"/>
</dbReference>
<dbReference type="SUPFAM" id="SSF55681">
    <property type="entry name" value="Class II aaRS and biotin synthetases"/>
    <property type="match status" value="1"/>
</dbReference>
<evidence type="ECO:0000256" key="2">
    <source>
        <dbReference type="ARBA" id="ARBA00005312"/>
    </source>
</evidence>
<evidence type="ECO:0000256" key="11">
    <source>
        <dbReference type="ARBA" id="ARBA00047904"/>
    </source>
</evidence>
<evidence type="ECO:0000256" key="12">
    <source>
        <dbReference type="SAM" id="MobiDB-lite"/>
    </source>
</evidence>
<dbReference type="EMBL" id="NBIV01000163">
    <property type="protein sequence ID" value="PXF42450.1"/>
    <property type="molecule type" value="Genomic_DNA"/>
</dbReference>
<evidence type="ECO:0000256" key="4">
    <source>
        <dbReference type="ARBA" id="ARBA00022490"/>
    </source>
</evidence>
<keyword evidence="4" id="KW-0963">Cytoplasm</keyword>
<dbReference type="GO" id="GO:0004815">
    <property type="term" value="F:aspartate-tRNA ligase activity"/>
    <property type="evidence" value="ECO:0007669"/>
    <property type="project" value="UniProtKB-EC"/>
</dbReference>
<keyword evidence="8" id="KW-0648">Protein biosynthesis</keyword>
<feature type="domain" description="Aminoacyl-transfer RNA synthetases class-II family profile" evidence="13">
    <location>
        <begin position="256"/>
        <end position="565"/>
    </location>
</feature>
<evidence type="ECO:0000256" key="5">
    <source>
        <dbReference type="ARBA" id="ARBA00022598"/>
    </source>
</evidence>
<dbReference type="Gene3D" id="2.40.50.140">
    <property type="entry name" value="Nucleic acid-binding proteins"/>
    <property type="match status" value="1"/>
</dbReference>
<dbReference type="NCBIfam" id="TIGR00458">
    <property type="entry name" value="aspS_nondisc"/>
    <property type="match status" value="1"/>
</dbReference>
<dbReference type="OrthoDB" id="372395at2759"/>
<dbReference type="GO" id="GO:0006422">
    <property type="term" value="P:aspartyl-tRNA aminoacylation"/>
    <property type="evidence" value="ECO:0007669"/>
    <property type="project" value="InterPro"/>
</dbReference>
<dbReference type="NCBIfam" id="NF003483">
    <property type="entry name" value="PRK05159.1"/>
    <property type="match status" value="1"/>
</dbReference>
<keyword evidence="5 14" id="KW-0436">Ligase</keyword>
<dbReference type="EC" id="6.1.1.12" evidence="3"/>
<dbReference type="PANTHER" id="PTHR43450">
    <property type="entry name" value="ASPARTYL-TRNA SYNTHETASE"/>
    <property type="match status" value="1"/>
</dbReference>
<evidence type="ECO:0000259" key="13">
    <source>
        <dbReference type="PROSITE" id="PS50862"/>
    </source>
</evidence>
<dbReference type="CDD" id="cd00776">
    <property type="entry name" value="AsxRS_core"/>
    <property type="match status" value="1"/>
</dbReference>
<proteinExistence type="inferred from homology"/>
<dbReference type="STRING" id="448386.A0A2V3IMV9"/>
<feature type="compositionally biased region" description="Low complexity" evidence="12">
    <location>
        <begin position="217"/>
        <end position="230"/>
    </location>
</feature>
<comment type="catalytic activity">
    <reaction evidence="11">
        <text>tRNA(Asp) + L-aspartate + ATP = L-aspartyl-tRNA(Asp) + AMP + diphosphate</text>
        <dbReference type="Rhea" id="RHEA:19649"/>
        <dbReference type="Rhea" id="RHEA-COMP:9660"/>
        <dbReference type="Rhea" id="RHEA-COMP:9678"/>
        <dbReference type="ChEBI" id="CHEBI:29991"/>
        <dbReference type="ChEBI" id="CHEBI:30616"/>
        <dbReference type="ChEBI" id="CHEBI:33019"/>
        <dbReference type="ChEBI" id="CHEBI:78442"/>
        <dbReference type="ChEBI" id="CHEBI:78516"/>
        <dbReference type="ChEBI" id="CHEBI:456215"/>
        <dbReference type="EC" id="6.1.1.12"/>
    </reaction>
</comment>
<dbReference type="PROSITE" id="PS50862">
    <property type="entry name" value="AA_TRNA_LIGASE_II"/>
    <property type="match status" value="1"/>
</dbReference>
<accession>A0A2V3IMV9</accession>
<evidence type="ECO:0000313" key="14">
    <source>
        <dbReference type="EMBL" id="PXF42450.1"/>
    </source>
</evidence>
<keyword evidence="6" id="KW-0547">Nucleotide-binding</keyword>
<feature type="compositionally biased region" description="Basic and acidic residues" evidence="12">
    <location>
        <begin position="12"/>
        <end position="41"/>
    </location>
</feature>
<dbReference type="InterPro" id="IPR006195">
    <property type="entry name" value="aa-tRNA-synth_II"/>
</dbReference>
<dbReference type="SUPFAM" id="SSF50249">
    <property type="entry name" value="Nucleic acid-binding proteins"/>
    <property type="match status" value="1"/>
</dbReference>
<dbReference type="HAMAP" id="MF_02075">
    <property type="entry name" value="Asp_tRNA_synth_type2"/>
    <property type="match status" value="1"/>
</dbReference>
<dbReference type="FunFam" id="3.30.930.10:FF:000013">
    <property type="entry name" value="Aspartate--tRNA ligase, cytoplasmic"/>
    <property type="match status" value="1"/>
</dbReference>
<dbReference type="InterPro" id="IPR002312">
    <property type="entry name" value="Asp/Asn-tRNA-synth_IIb"/>
</dbReference>
<sequence length="565" mass="63367">MDPPPQHPPAKSRAEMTEEEKRLLKEAKKAAREAAKREKAERKAAAARAAADALAASQALLQGIEYLSIHSPPQSNFGSYRVIQSKCPPSGSGRTFHPLSVLHKCNPPDIVWVRARVHKIVVTSQVAFLTLRKALDTVQAVLEGKELLKWAKKAITPETIVDVHAQLRTPDGGSVQKCSVSNVELSVNRIYIVSRADDTLPLSVEDAARPVDEADKLPQQQQPTDQALQTRPRVTRDTRLDARVVDLRAPPHASLMRVQAAVCQLFREYLYANGFLEIHSPKLIAGASEGGSSVFRLSYFDRQACLAQSPQLYKQMVICSDFNRVFEIGPVFRAEKSHTHRHLCEFTGLDLEMEITEHYNEILDVLDGLFSSIFDGLEKRFAKELATVRSKWNVAPFKSWNGRANLRLRWPQAIEMLRGAGVQIGDFEDINTEKEKLLGKLVKEKYDTDFFMLTHFPSAIRPFYTMVDPEDGRYSNSYDLFMRGEEIVSGAQRIHDSELLTTRAKAMLGEEGVSSIKDYVDSFRYGAPPHGGAGIGLERVVMLYLGVENVRECSLFPRDPERLTP</sequence>